<feature type="region of interest" description="Disordered" evidence="2">
    <location>
        <begin position="380"/>
        <end position="407"/>
    </location>
</feature>
<proteinExistence type="predicted"/>
<evidence type="ECO:0000256" key="2">
    <source>
        <dbReference type="SAM" id="MobiDB-lite"/>
    </source>
</evidence>
<sequence length="407" mass="45097">MVGFGMALQTEPTTCAAAAAPLLFRRSLSPFSSNVFFQPSQKVNRFKVSAVVKKSPKRLKYSAPRLPKEDGLLYIEVDPEGTDTWKLDSAVELLQSGAVGVIPTDTVYAMVCDMTNHDAIERLRRLKEVEATKANIYDIIPFMVLVCLFSIMFNTIFTFLQPFSILCRSLHDIDTYTTGFPRGNSNGLSDYFRAVKHCVPGPYTFILTASKALPKQCVKYGPAISKYASRKSLGVRIPDDAVCQAVLEKMGAPLISTSVRSPQENQWIIDPVLIADMYGPEGLNFVIDAGIRLANPSTVVDMIQIPPTVIRQGKLELKIMPRTRSRDGLRLRFRESRNRSDLGTTCSTDHGIMVTAPPLDGIKKPMLDGSTAAIDRHITAAKTRPRPPLSFPPHSFSLDRLDDEDDE</sequence>
<dbReference type="Gene3D" id="3.90.870.10">
    <property type="entry name" value="DHBP synthase"/>
    <property type="match status" value="1"/>
</dbReference>
<dbReference type="InterPro" id="IPR052532">
    <property type="entry name" value="SUA5_domain"/>
</dbReference>
<feature type="domain" description="YrdC-like" evidence="4">
    <location>
        <begin position="84"/>
        <end position="315"/>
    </location>
</feature>
<dbReference type="GO" id="GO:0003725">
    <property type="term" value="F:double-stranded RNA binding"/>
    <property type="evidence" value="ECO:0007669"/>
    <property type="project" value="InterPro"/>
</dbReference>
<protein>
    <recommendedName>
        <fullName evidence="1">Threonylcarbamoyl-AMP synthase</fullName>
    </recommendedName>
</protein>
<evidence type="ECO:0000313" key="5">
    <source>
        <dbReference type="EMBL" id="KAD7479634.1"/>
    </source>
</evidence>
<feature type="transmembrane region" description="Helical" evidence="3">
    <location>
        <begin position="134"/>
        <end position="160"/>
    </location>
</feature>
<dbReference type="AlphaFoldDB" id="A0A5N6Q4N7"/>
<dbReference type="InterPro" id="IPR006070">
    <property type="entry name" value="Sua5-like_dom"/>
</dbReference>
<dbReference type="PANTHER" id="PTHR42828">
    <property type="entry name" value="DHBP SYNTHASE RIBB-LIKE ALPHA/BETA DOMAIN-CONTAINING PROTEIN"/>
    <property type="match status" value="1"/>
</dbReference>
<name>A0A5N6Q4N7_9ASTR</name>
<comment type="caution">
    <text evidence="5">The sequence shown here is derived from an EMBL/GenBank/DDBJ whole genome shotgun (WGS) entry which is preliminary data.</text>
</comment>
<accession>A0A5N6Q4N7</accession>
<dbReference type="Proteomes" id="UP000326396">
    <property type="component" value="Linkage Group LG1"/>
</dbReference>
<evidence type="ECO:0000256" key="3">
    <source>
        <dbReference type="SAM" id="Phobius"/>
    </source>
</evidence>
<dbReference type="OrthoDB" id="3648309at2759"/>
<keyword evidence="6" id="KW-1185">Reference proteome</keyword>
<dbReference type="Pfam" id="PF01300">
    <property type="entry name" value="Sua5_yciO_yrdC"/>
    <property type="match status" value="2"/>
</dbReference>
<dbReference type="PROSITE" id="PS51163">
    <property type="entry name" value="YRDC"/>
    <property type="match status" value="1"/>
</dbReference>
<evidence type="ECO:0000313" key="6">
    <source>
        <dbReference type="Proteomes" id="UP000326396"/>
    </source>
</evidence>
<evidence type="ECO:0000256" key="1">
    <source>
        <dbReference type="ARBA" id="ARBA00015492"/>
    </source>
</evidence>
<gene>
    <name evidence="5" type="ORF">E3N88_02770</name>
</gene>
<evidence type="ECO:0000259" key="4">
    <source>
        <dbReference type="PROSITE" id="PS51163"/>
    </source>
</evidence>
<dbReference type="InterPro" id="IPR017945">
    <property type="entry name" value="DHBP_synth_RibB-like_a/b_dom"/>
</dbReference>
<dbReference type="EMBL" id="SZYD01000001">
    <property type="protein sequence ID" value="KAD7479634.1"/>
    <property type="molecule type" value="Genomic_DNA"/>
</dbReference>
<keyword evidence="3" id="KW-1133">Transmembrane helix</keyword>
<reference evidence="5 6" key="1">
    <citation type="submission" date="2019-05" db="EMBL/GenBank/DDBJ databases">
        <title>Mikania micrantha, genome provides insights into the molecular mechanism of rapid growth.</title>
        <authorList>
            <person name="Liu B."/>
        </authorList>
    </citation>
    <scope>NUCLEOTIDE SEQUENCE [LARGE SCALE GENOMIC DNA]</scope>
    <source>
        <strain evidence="5">NLD-2019</strain>
        <tissue evidence="5">Leaf</tissue>
    </source>
</reference>
<dbReference type="SUPFAM" id="SSF55821">
    <property type="entry name" value="YrdC/RibB"/>
    <property type="match status" value="1"/>
</dbReference>
<keyword evidence="3" id="KW-0472">Membrane</keyword>
<organism evidence="5 6">
    <name type="scientific">Mikania micrantha</name>
    <name type="common">bitter vine</name>
    <dbReference type="NCBI Taxonomy" id="192012"/>
    <lineage>
        <taxon>Eukaryota</taxon>
        <taxon>Viridiplantae</taxon>
        <taxon>Streptophyta</taxon>
        <taxon>Embryophyta</taxon>
        <taxon>Tracheophyta</taxon>
        <taxon>Spermatophyta</taxon>
        <taxon>Magnoliopsida</taxon>
        <taxon>eudicotyledons</taxon>
        <taxon>Gunneridae</taxon>
        <taxon>Pentapetalae</taxon>
        <taxon>asterids</taxon>
        <taxon>campanulids</taxon>
        <taxon>Asterales</taxon>
        <taxon>Asteraceae</taxon>
        <taxon>Asteroideae</taxon>
        <taxon>Heliantheae alliance</taxon>
        <taxon>Eupatorieae</taxon>
        <taxon>Mikania</taxon>
    </lineage>
</organism>
<keyword evidence="3" id="KW-0812">Transmembrane</keyword>
<dbReference type="PANTHER" id="PTHR42828:SF3">
    <property type="entry name" value="THREONYLCARBAMOYL-AMP SYNTHASE"/>
    <property type="match status" value="1"/>
</dbReference>